<proteinExistence type="predicted"/>
<dbReference type="InParanoid" id="A0A061GRF8"/>
<reference evidence="1 2" key="1">
    <citation type="journal article" date="2013" name="Genome Biol.">
        <title>The genome sequence of the most widely cultivated cacao type and its use to identify candidate genes regulating pod color.</title>
        <authorList>
            <person name="Motamayor J.C."/>
            <person name="Mockaitis K."/>
            <person name="Schmutz J."/>
            <person name="Haiminen N."/>
            <person name="Iii D.L."/>
            <person name="Cornejo O."/>
            <person name="Findley S.D."/>
            <person name="Zheng P."/>
            <person name="Utro F."/>
            <person name="Royaert S."/>
            <person name="Saski C."/>
            <person name="Jenkins J."/>
            <person name="Podicheti R."/>
            <person name="Zhao M."/>
            <person name="Scheffler B.E."/>
            <person name="Stack J.C."/>
            <person name="Feltus F.A."/>
            <person name="Mustiga G.M."/>
            <person name="Amores F."/>
            <person name="Phillips W."/>
            <person name="Marelli J.P."/>
            <person name="May G.D."/>
            <person name="Shapiro H."/>
            <person name="Ma J."/>
            <person name="Bustamante C.D."/>
            <person name="Schnell R.J."/>
            <person name="Main D."/>
            <person name="Gilbert D."/>
            <person name="Parida L."/>
            <person name="Kuhn D.N."/>
        </authorList>
    </citation>
    <scope>NUCLEOTIDE SEQUENCE [LARGE SCALE GENOMIC DNA]</scope>
    <source>
        <strain evidence="2">cv. Matina 1-6</strain>
    </source>
</reference>
<evidence type="ECO:0000313" key="2">
    <source>
        <dbReference type="Proteomes" id="UP000026915"/>
    </source>
</evidence>
<gene>
    <name evidence="1" type="ORF">TCM_038837</name>
</gene>
<keyword evidence="2" id="KW-1185">Reference proteome</keyword>
<dbReference type="AlphaFoldDB" id="A0A061GRF8"/>
<dbReference type="Gramene" id="EOY31727">
    <property type="protein sequence ID" value="EOY31727"/>
    <property type="gene ID" value="TCM_038837"/>
</dbReference>
<dbReference type="HOGENOM" id="CLU_2709865_0_0_1"/>
<organism evidence="1 2">
    <name type="scientific">Theobroma cacao</name>
    <name type="common">Cacao</name>
    <name type="synonym">Cocoa</name>
    <dbReference type="NCBI Taxonomy" id="3641"/>
    <lineage>
        <taxon>Eukaryota</taxon>
        <taxon>Viridiplantae</taxon>
        <taxon>Streptophyta</taxon>
        <taxon>Embryophyta</taxon>
        <taxon>Tracheophyta</taxon>
        <taxon>Spermatophyta</taxon>
        <taxon>Magnoliopsida</taxon>
        <taxon>eudicotyledons</taxon>
        <taxon>Gunneridae</taxon>
        <taxon>Pentapetalae</taxon>
        <taxon>rosids</taxon>
        <taxon>malvids</taxon>
        <taxon>Malvales</taxon>
        <taxon>Malvaceae</taxon>
        <taxon>Byttnerioideae</taxon>
        <taxon>Theobroma</taxon>
    </lineage>
</organism>
<accession>A0A061GRF8</accession>
<name>A0A061GRF8_THECC</name>
<protein>
    <submittedName>
        <fullName evidence="1">Uncharacterized protein</fullName>
    </submittedName>
</protein>
<dbReference type="EMBL" id="CM001887">
    <property type="protein sequence ID" value="EOY31727.1"/>
    <property type="molecule type" value="Genomic_DNA"/>
</dbReference>
<sequence length="73" mass="8261">MVAPSSFSLHLRLHYSKAIATKYMVVELICRASSMMPMALKYSPKLYRKLSTSLASLLPWNSLGFGTFKRVPH</sequence>
<evidence type="ECO:0000313" key="1">
    <source>
        <dbReference type="EMBL" id="EOY31727.1"/>
    </source>
</evidence>
<dbReference type="Proteomes" id="UP000026915">
    <property type="component" value="Chromosome 9"/>
</dbReference>